<dbReference type="PANTHER" id="PTHR30069">
    <property type="entry name" value="TONB-DEPENDENT OUTER MEMBRANE RECEPTOR"/>
    <property type="match status" value="1"/>
</dbReference>
<comment type="subcellular location">
    <subcellularLocation>
        <location evidence="1">Cell outer membrane</location>
        <topology evidence="1">Multi-pass membrane protein</topology>
    </subcellularLocation>
</comment>
<keyword evidence="12" id="KW-0675">Receptor</keyword>
<dbReference type="RefSeq" id="WP_170163866.1">
    <property type="nucleotide sequence ID" value="NZ_REFR01000014.1"/>
</dbReference>
<protein>
    <submittedName>
        <fullName evidence="12">Outer membrane receptor protein involved in Fe transport</fullName>
    </submittedName>
</protein>
<keyword evidence="9" id="KW-0732">Signal</keyword>
<keyword evidence="4" id="KW-0812">Transmembrane</keyword>
<keyword evidence="7" id="KW-0998">Cell outer membrane</keyword>
<dbReference type="Gene3D" id="2.170.130.10">
    <property type="entry name" value="TonB-dependent receptor, plug domain"/>
    <property type="match status" value="1"/>
</dbReference>
<dbReference type="InterPro" id="IPR000531">
    <property type="entry name" value="Beta-barrel_TonB"/>
</dbReference>
<comment type="similarity">
    <text evidence="8">Belongs to the TonB-dependent receptor family.</text>
</comment>
<evidence type="ECO:0000259" key="11">
    <source>
        <dbReference type="Pfam" id="PF07715"/>
    </source>
</evidence>
<evidence type="ECO:0000256" key="4">
    <source>
        <dbReference type="ARBA" id="ARBA00022692"/>
    </source>
</evidence>
<dbReference type="InParanoid" id="A0A3M0BYD0"/>
<evidence type="ECO:0000259" key="10">
    <source>
        <dbReference type="Pfam" id="PF00593"/>
    </source>
</evidence>
<evidence type="ECO:0000313" key="13">
    <source>
        <dbReference type="Proteomes" id="UP000271227"/>
    </source>
</evidence>
<dbReference type="InterPro" id="IPR039426">
    <property type="entry name" value="TonB-dep_rcpt-like"/>
</dbReference>
<keyword evidence="3" id="KW-1134">Transmembrane beta strand</keyword>
<dbReference type="EMBL" id="REFR01000014">
    <property type="protein sequence ID" value="RMB02624.1"/>
    <property type="molecule type" value="Genomic_DNA"/>
</dbReference>
<dbReference type="SUPFAM" id="SSF56935">
    <property type="entry name" value="Porins"/>
    <property type="match status" value="1"/>
</dbReference>
<organism evidence="12 13">
    <name type="scientific">Eilatimonas milleporae</name>
    <dbReference type="NCBI Taxonomy" id="911205"/>
    <lineage>
        <taxon>Bacteria</taxon>
        <taxon>Pseudomonadati</taxon>
        <taxon>Pseudomonadota</taxon>
        <taxon>Alphaproteobacteria</taxon>
        <taxon>Kordiimonadales</taxon>
        <taxon>Kordiimonadaceae</taxon>
        <taxon>Eilatimonas</taxon>
    </lineage>
</organism>
<dbReference type="InterPro" id="IPR037066">
    <property type="entry name" value="Plug_dom_sf"/>
</dbReference>
<feature type="chain" id="PRO_5018175411" evidence="9">
    <location>
        <begin position="32"/>
        <end position="695"/>
    </location>
</feature>
<evidence type="ECO:0000256" key="5">
    <source>
        <dbReference type="ARBA" id="ARBA00023077"/>
    </source>
</evidence>
<comment type="caution">
    <text evidence="12">The sequence shown here is derived from an EMBL/GenBank/DDBJ whole genome shotgun (WGS) entry which is preliminary data.</text>
</comment>
<sequence>MYEPISAIRAARRRPLTFSACAALLTLPGLAGLPAAADDGGLVEVLVSGDRLPIGIGGQSVVRLDTDDLDTRRLDVALARLPGVGLFRRADSLTANPTIQGLNMRGIGANAAGRVLVTLDGVPLNDPFGGWLYWSALAGNTLDGAAVLKGGSAGAFGPQALAGAVALTSTRPETSGARARIAYGRFDTVEIMAGADMAGERGFLSIDGQFFETDGPFIVDEDTRGPIDARAASEVQSLSLRGGTRLGDHTLVKGRLAYFEEERINGLDAAPNSTEAIDASFSIIHDPVDGAAYEVVAYYRDRTFENTFASVRDNRTTARPVLDQTDVPGWGAGLLARVRLNDIEFGVDGRRLSGETNERFRNLGDGFTRSRVAGGDQWIVGGFAGIDRAFPWGSVSANVRLDRFRTYNGARVERNLADGSVVREDTVPARGDWQWSARIGGSYGLTGALDMRAGAYRSWRLPTINEFYRPFRVVNDITEANALLEPEKLYGIEAGLDYEPLNTLRVSVTAFRNWLRDGVGNVTIGFGPGFFPLGGFVPDGGVLRQRANIAESITDGVELDAGLDLAPGWSLEGRYLYARARVTDFPGNPDLEGLRPVQTPRHSLSLMARRQARWGWLEGEVRHRSSQFDDDLNTRRLPAITTVHVRASVPVGETLTVRFDADNLLGERVVSAISGTGLETIAQPAFWRVGLEAAF</sequence>
<dbReference type="Pfam" id="PF07715">
    <property type="entry name" value="Plug"/>
    <property type="match status" value="1"/>
</dbReference>
<gene>
    <name evidence="12" type="ORF">BXY39_2974</name>
</gene>
<evidence type="ECO:0000256" key="2">
    <source>
        <dbReference type="ARBA" id="ARBA00022448"/>
    </source>
</evidence>
<evidence type="ECO:0000256" key="1">
    <source>
        <dbReference type="ARBA" id="ARBA00004571"/>
    </source>
</evidence>
<keyword evidence="6 8" id="KW-0472">Membrane</keyword>
<proteinExistence type="inferred from homology"/>
<keyword evidence="2" id="KW-0813">Transport</keyword>
<dbReference type="AlphaFoldDB" id="A0A3M0BYD0"/>
<keyword evidence="13" id="KW-1185">Reference proteome</keyword>
<dbReference type="GO" id="GO:0044718">
    <property type="term" value="P:siderophore transmembrane transport"/>
    <property type="evidence" value="ECO:0007669"/>
    <property type="project" value="TreeGrafter"/>
</dbReference>
<evidence type="ECO:0000256" key="3">
    <source>
        <dbReference type="ARBA" id="ARBA00022452"/>
    </source>
</evidence>
<dbReference type="GO" id="GO:0009279">
    <property type="term" value="C:cell outer membrane"/>
    <property type="evidence" value="ECO:0007669"/>
    <property type="project" value="UniProtKB-SubCell"/>
</dbReference>
<feature type="signal peptide" evidence="9">
    <location>
        <begin position="1"/>
        <end position="31"/>
    </location>
</feature>
<dbReference type="InterPro" id="IPR036942">
    <property type="entry name" value="Beta-barrel_TonB_sf"/>
</dbReference>
<feature type="domain" description="TonB-dependent receptor-like beta-barrel" evidence="10">
    <location>
        <begin position="274"/>
        <end position="664"/>
    </location>
</feature>
<evidence type="ECO:0000256" key="8">
    <source>
        <dbReference type="RuleBase" id="RU003357"/>
    </source>
</evidence>
<evidence type="ECO:0000256" key="9">
    <source>
        <dbReference type="SAM" id="SignalP"/>
    </source>
</evidence>
<evidence type="ECO:0000256" key="6">
    <source>
        <dbReference type="ARBA" id="ARBA00023136"/>
    </source>
</evidence>
<dbReference type="Gene3D" id="2.40.170.20">
    <property type="entry name" value="TonB-dependent receptor, beta-barrel domain"/>
    <property type="match status" value="1"/>
</dbReference>
<keyword evidence="5 8" id="KW-0798">TonB box</keyword>
<accession>A0A3M0BYD0</accession>
<dbReference type="GO" id="GO:0015344">
    <property type="term" value="F:siderophore uptake transmembrane transporter activity"/>
    <property type="evidence" value="ECO:0007669"/>
    <property type="project" value="TreeGrafter"/>
</dbReference>
<dbReference type="Proteomes" id="UP000271227">
    <property type="component" value="Unassembled WGS sequence"/>
</dbReference>
<reference evidence="12 13" key="1">
    <citation type="submission" date="2018-10" db="EMBL/GenBank/DDBJ databases">
        <title>Genomic Encyclopedia of Archaeal and Bacterial Type Strains, Phase II (KMG-II): from individual species to whole genera.</title>
        <authorList>
            <person name="Goeker M."/>
        </authorList>
    </citation>
    <scope>NUCLEOTIDE SEQUENCE [LARGE SCALE GENOMIC DNA]</scope>
    <source>
        <strain evidence="12 13">DSM 25217</strain>
    </source>
</reference>
<evidence type="ECO:0000313" key="12">
    <source>
        <dbReference type="EMBL" id="RMB02624.1"/>
    </source>
</evidence>
<dbReference type="Pfam" id="PF00593">
    <property type="entry name" value="TonB_dep_Rec_b-barrel"/>
    <property type="match status" value="1"/>
</dbReference>
<evidence type="ECO:0000256" key="7">
    <source>
        <dbReference type="ARBA" id="ARBA00023237"/>
    </source>
</evidence>
<dbReference type="InterPro" id="IPR012910">
    <property type="entry name" value="Plug_dom"/>
</dbReference>
<name>A0A3M0BYD0_9PROT</name>
<dbReference type="PANTHER" id="PTHR30069:SF39">
    <property type="entry name" value="BLL6183 PROTEIN"/>
    <property type="match status" value="1"/>
</dbReference>
<feature type="domain" description="TonB-dependent receptor plug" evidence="11">
    <location>
        <begin position="62"/>
        <end position="164"/>
    </location>
</feature>